<dbReference type="AlphaFoldDB" id="A0A562R3T2"/>
<dbReference type="Proteomes" id="UP000318431">
    <property type="component" value="Unassembled WGS sequence"/>
</dbReference>
<reference evidence="2 3" key="1">
    <citation type="journal article" date="2015" name="Stand. Genomic Sci.">
        <title>Genomic Encyclopedia of Bacterial and Archaeal Type Strains, Phase III: the genomes of soil and plant-associated and newly described type strains.</title>
        <authorList>
            <person name="Whitman W.B."/>
            <person name="Woyke T."/>
            <person name="Klenk H.P."/>
            <person name="Zhou Y."/>
            <person name="Lilburn T.G."/>
            <person name="Beck B.J."/>
            <person name="De Vos P."/>
            <person name="Vandamme P."/>
            <person name="Eisen J.A."/>
            <person name="Garrity G."/>
            <person name="Hugenholtz P."/>
            <person name="Kyrpides N.C."/>
        </authorList>
    </citation>
    <scope>NUCLEOTIDE SEQUENCE [LARGE SCALE GENOMIC DNA]</scope>
    <source>
        <strain evidence="2 3">CGMCC 1.10822</strain>
    </source>
</reference>
<dbReference type="Pfam" id="PF10947">
    <property type="entry name" value="DUF2628"/>
    <property type="match status" value="1"/>
</dbReference>
<dbReference type="OrthoDB" id="6945649at2"/>
<gene>
    <name evidence="2" type="ORF">IP91_03483</name>
</gene>
<proteinExistence type="predicted"/>
<dbReference type="InterPro" id="IPR024399">
    <property type="entry name" value="DUF2628"/>
</dbReference>
<sequence length="156" mass="17023">MSICHHCGTHFITSPLCTACRPTSAIASCTPPEFAVPQRLPLVWREKFGAIDRAGGVTLAKLAQLPLPDRLRIRCNVFALLFGAAYYACKGMWKRGLSLALLMAALTLLMMSAADLAGIAPELARNVGISIAAFVYAYRANLDYYKQAVLGDDSWW</sequence>
<comment type="caution">
    <text evidence="2">The sequence shown here is derived from an EMBL/GenBank/DDBJ whole genome shotgun (WGS) entry which is preliminary data.</text>
</comment>
<keyword evidence="1" id="KW-0812">Transmembrane</keyword>
<feature type="transmembrane region" description="Helical" evidence="1">
    <location>
        <begin position="96"/>
        <end position="117"/>
    </location>
</feature>
<protein>
    <submittedName>
        <fullName evidence="2">Uncharacterized protein DUF2628</fullName>
    </submittedName>
</protein>
<evidence type="ECO:0000313" key="3">
    <source>
        <dbReference type="Proteomes" id="UP000318431"/>
    </source>
</evidence>
<name>A0A562R3T2_9BURK</name>
<evidence type="ECO:0000256" key="1">
    <source>
        <dbReference type="SAM" id="Phobius"/>
    </source>
</evidence>
<keyword evidence="1" id="KW-1133">Transmembrane helix</keyword>
<organism evidence="2 3">
    <name type="scientific">Pseudoduganella lurida</name>
    <dbReference type="NCBI Taxonomy" id="1036180"/>
    <lineage>
        <taxon>Bacteria</taxon>
        <taxon>Pseudomonadati</taxon>
        <taxon>Pseudomonadota</taxon>
        <taxon>Betaproteobacteria</taxon>
        <taxon>Burkholderiales</taxon>
        <taxon>Oxalobacteraceae</taxon>
        <taxon>Telluria group</taxon>
        <taxon>Pseudoduganella</taxon>
    </lineage>
</organism>
<dbReference type="RefSeq" id="WP_145650370.1">
    <property type="nucleotide sequence ID" value="NZ_VLLB01000006.1"/>
</dbReference>
<keyword evidence="1" id="KW-0472">Membrane</keyword>
<accession>A0A562R3T2</accession>
<dbReference type="EMBL" id="VLLB01000006">
    <property type="protein sequence ID" value="TWI63513.1"/>
    <property type="molecule type" value="Genomic_DNA"/>
</dbReference>
<keyword evidence="3" id="KW-1185">Reference proteome</keyword>
<evidence type="ECO:0000313" key="2">
    <source>
        <dbReference type="EMBL" id="TWI63513.1"/>
    </source>
</evidence>